<keyword evidence="1" id="KW-0812">Transmembrane</keyword>
<feature type="transmembrane region" description="Helical" evidence="1">
    <location>
        <begin position="99"/>
        <end position="118"/>
    </location>
</feature>
<keyword evidence="1" id="KW-0472">Membrane</keyword>
<dbReference type="EMBL" id="CABVIK010000005">
    <property type="protein sequence ID" value="VVO85601.1"/>
    <property type="molecule type" value="Genomic_DNA"/>
</dbReference>
<evidence type="ECO:0000256" key="1">
    <source>
        <dbReference type="SAM" id="Phobius"/>
    </source>
</evidence>
<dbReference type="RefSeq" id="WP_154912230.1">
    <property type="nucleotide sequence ID" value="NZ_CABVIK010000005.1"/>
</dbReference>
<keyword evidence="1" id="KW-1133">Transmembrane helix</keyword>
<name>A0A5E7J8F7_PSEFL</name>
<sequence>MNQTIQQSQAVLQALRGRISLSTSEMYKMIGREEPVRASRFKVVPLGKNTFDVIERSTGRSRGPRTGHDSACRYTQQLEDRADFFASVRAITRYACRTAFRWTIGIAIGLVVFAYYGAQ</sequence>
<evidence type="ECO:0000313" key="3">
    <source>
        <dbReference type="Proteomes" id="UP000349468"/>
    </source>
</evidence>
<proteinExistence type="predicted"/>
<organism evidence="2 3">
    <name type="scientific">Pseudomonas fluorescens</name>
    <dbReference type="NCBI Taxonomy" id="294"/>
    <lineage>
        <taxon>Bacteria</taxon>
        <taxon>Pseudomonadati</taxon>
        <taxon>Pseudomonadota</taxon>
        <taxon>Gammaproteobacteria</taxon>
        <taxon>Pseudomonadales</taxon>
        <taxon>Pseudomonadaceae</taxon>
        <taxon>Pseudomonas</taxon>
    </lineage>
</organism>
<gene>
    <name evidence="2" type="ORF">PS870_02038</name>
</gene>
<protein>
    <submittedName>
        <fullName evidence="2">Uncharacterized protein</fullName>
    </submittedName>
</protein>
<dbReference type="Proteomes" id="UP000349468">
    <property type="component" value="Unassembled WGS sequence"/>
</dbReference>
<accession>A0A5E7J8F7</accession>
<evidence type="ECO:0000313" key="2">
    <source>
        <dbReference type="EMBL" id="VVO85601.1"/>
    </source>
</evidence>
<dbReference type="AlphaFoldDB" id="A0A5E7J8F7"/>
<reference evidence="2 3" key="1">
    <citation type="submission" date="2019-09" db="EMBL/GenBank/DDBJ databases">
        <authorList>
            <person name="Chandra G."/>
            <person name="Truman W A."/>
        </authorList>
    </citation>
    <scope>NUCLEOTIDE SEQUENCE [LARGE SCALE GENOMIC DNA]</scope>
    <source>
        <strain evidence="2">PS870</strain>
    </source>
</reference>